<reference evidence="1" key="2">
    <citation type="submission" date="2018-03" db="EMBL/GenBank/DDBJ databases">
        <title>The Triticum urartu genome reveals the dynamic nature of wheat genome evolution.</title>
        <authorList>
            <person name="Ling H."/>
            <person name="Ma B."/>
            <person name="Shi X."/>
            <person name="Liu H."/>
            <person name="Dong L."/>
            <person name="Sun H."/>
            <person name="Cao Y."/>
            <person name="Gao Q."/>
            <person name="Zheng S."/>
            <person name="Li Y."/>
            <person name="Yu Y."/>
            <person name="Du H."/>
            <person name="Qi M."/>
            <person name="Li Y."/>
            <person name="Yu H."/>
            <person name="Cui Y."/>
            <person name="Wang N."/>
            <person name="Chen C."/>
            <person name="Wu H."/>
            <person name="Zhao Y."/>
            <person name="Zhang J."/>
            <person name="Li Y."/>
            <person name="Zhou W."/>
            <person name="Zhang B."/>
            <person name="Hu W."/>
            <person name="Eijk M."/>
            <person name="Tang J."/>
            <person name="Witsenboer H."/>
            <person name="Zhao S."/>
            <person name="Li Z."/>
            <person name="Zhang A."/>
            <person name="Wang D."/>
            <person name="Liang C."/>
        </authorList>
    </citation>
    <scope>NUCLEOTIDE SEQUENCE [LARGE SCALE GENOMIC DNA]</scope>
    <source>
        <strain evidence="1">cv. G1812</strain>
    </source>
</reference>
<accession>A0A8R7R317</accession>
<dbReference type="AlphaFoldDB" id="A0A8R7R317"/>
<name>A0A8R7R317_TRIUA</name>
<dbReference type="Gramene" id="TuG1812G0700004880.01.T01">
    <property type="protein sequence ID" value="TuG1812G0700004880.01.T01"/>
    <property type="gene ID" value="TuG1812G0700004880.01"/>
</dbReference>
<sequence length="150" mass="16525">MAGDGSATAALSLNLMETWKESGGAVKTSASAAATTTMTIASSGYCYTYQASDIEKHIERFSQKSHAVKGSDAKLLKGTVNITHAFFLAFQKTRNMTQYFSGFRQDKDQDHSKHPELEDKSTDATMEGVEGKIFDDGFFSQPGKVFYYLY</sequence>
<reference evidence="2" key="1">
    <citation type="journal article" date="2013" name="Nature">
        <title>Draft genome of the wheat A-genome progenitor Triticum urartu.</title>
        <authorList>
            <person name="Ling H.Q."/>
            <person name="Zhao S."/>
            <person name="Liu D."/>
            <person name="Wang J."/>
            <person name="Sun H."/>
            <person name="Zhang C."/>
            <person name="Fan H."/>
            <person name="Li D."/>
            <person name="Dong L."/>
            <person name="Tao Y."/>
            <person name="Gao C."/>
            <person name="Wu H."/>
            <person name="Li Y."/>
            <person name="Cui Y."/>
            <person name="Guo X."/>
            <person name="Zheng S."/>
            <person name="Wang B."/>
            <person name="Yu K."/>
            <person name="Liang Q."/>
            <person name="Yang W."/>
            <person name="Lou X."/>
            <person name="Chen J."/>
            <person name="Feng M."/>
            <person name="Jian J."/>
            <person name="Zhang X."/>
            <person name="Luo G."/>
            <person name="Jiang Y."/>
            <person name="Liu J."/>
            <person name="Wang Z."/>
            <person name="Sha Y."/>
            <person name="Zhang B."/>
            <person name="Wu H."/>
            <person name="Tang D."/>
            <person name="Shen Q."/>
            <person name="Xue P."/>
            <person name="Zou S."/>
            <person name="Wang X."/>
            <person name="Liu X."/>
            <person name="Wang F."/>
            <person name="Yang Y."/>
            <person name="An X."/>
            <person name="Dong Z."/>
            <person name="Zhang K."/>
            <person name="Zhang X."/>
            <person name="Luo M.C."/>
            <person name="Dvorak J."/>
            <person name="Tong Y."/>
            <person name="Wang J."/>
            <person name="Yang H."/>
            <person name="Li Z."/>
            <person name="Wang D."/>
            <person name="Zhang A."/>
            <person name="Wang J."/>
        </authorList>
    </citation>
    <scope>NUCLEOTIDE SEQUENCE</scope>
    <source>
        <strain evidence="2">cv. G1812</strain>
    </source>
</reference>
<reference evidence="1" key="3">
    <citation type="submission" date="2022-06" db="UniProtKB">
        <authorList>
            <consortium name="EnsemblPlants"/>
        </authorList>
    </citation>
    <scope>IDENTIFICATION</scope>
</reference>
<proteinExistence type="predicted"/>
<dbReference type="Proteomes" id="UP000015106">
    <property type="component" value="Chromosome 7"/>
</dbReference>
<evidence type="ECO:0000313" key="2">
    <source>
        <dbReference type="Proteomes" id="UP000015106"/>
    </source>
</evidence>
<protein>
    <submittedName>
        <fullName evidence="1">Uncharacterized protein</fullName>
    </submittedName>
</protein>
<organism evidence="1 2">
    <name type="scientific">Triticum urartu</name>
    <name type="common">Red wild einkorn</name>
    <name type="synonym">Crithodium urartu</name>
    <dbReference type="NCBI Taxonomy" id="4572"/>
    <lineage>
        <taxon>Eukaryota</taxon>
        <taxon>Viridiplantae</taxon>
        <taxon>Streptophyta</taxon>
        <taxon>Embryophyta</taxon>
        <taxon>Tracheophyta</taxon>
        <taxon>Spermatophyta</taxon>
        <taxon>Magnoliopsida</taxon>
        <taxon>Liliopsida</taxon>
        <taxon>Poales</taxon>
        <taxon>Poaceae</taxon>
        <taxon>BOP clade</taxon>
        <taxon>Pooideae</taxon>
        <taxon>Triticodae</taxon>
        <taxon>Triticeae</taxon>
        <taxon>Triticinae</taxon>
        <taxon>Triticum</taxon>
    </lineage>
</organism>
<dbReference type="EnsemblPlants" id="TuG1812G0700004880.01.T01">
    <property type="protein sequence ID" value="TuG1812G0700004880.01.T01"/>
    <property type="gene ID" value="TuG1812G0700004880.01"/>
</dbReference>
<keyword evidence="2" id="KW-1185">Reference proteome</keyword>
<evidence type="ECO:0000313" key="1">
    <source>
        <dbReference type="EnsemblPlants" id="TuG1812G0700004880.01.T01"/>
    </source>
</evidence>